<dbReference type="EMBL" id="JADCNM010000011">
    <property type="protein sequence ID" value="KAG0462956.1"/>
    <property type="molecule type" value="Genomic_DNA"/>
</dbReference>
<organism evidence="2 3">
    <name type="scientific">Vanilla planifolia</name>
    <name type="common">Vanilla</name>
    <dbReference type="NCBI Taxonomy" id="51239"/>
    <lineage>
        <taxon>Eukaryota</taxon>
        <taxon>Viridiplantae</taxon>
        <taxon>Streptophyta</taxon>
        <taxon>Embryophyta</taxon>
        <taxon>Tracheophyta</taxon>
        <taxon>Spermatophyta</taxon>
        <taxon>Magnoliopsida</taxon>
        <taxon>Liliopsida</taxon>
        <taxon>Asparagales</taxon>
        <taxon>Orchidaceae</taxon>
        <taxon>Vanilloideae</taxon>
        <taxon>Vanilleae</taxon>
        <taxon>Vanilla</taxon>
    </lineage>
</organism>
<reference evidence="2 3" key="1">
    <citation type="journal article" date="2020" name="Nat. Food">
        <title>A phased Vanilla planifolia genome enables genetic improvement of flavour and production.</title>
        <authorList>
            <person name="Hasing T."/>
            <person name="Tang H."/>
            <person name="Brym M."/>
            <person name="Khazi F."/>
            <person name="Huang T."/>
            <person name="Chambers A.H."/>
        </authorList>
    </citation>
    <scope>NUCLEOTIDE SEQUENCE [LARGE SCALE GENOMIC DNA]</scope>
    <source>
        <tissue evidence="2">Leaf</tissue>
    </source>
</reference>
<dbReference type="PANTHER" id="PTHR14296">
    <property type="entry name" value="REMODELING AND SPACING FACTOR 1"/>
    <property type="match status" value="1"/>
</dbReference>
<dbReference type="OrthoDB" id="303107at2759"/>
<name>A0A835UKQ7_VANPL</name>
<dbReference type="AlphaFoldDB" id="A0A835UKQ7"/>
<evidence type="ECO:0008006" key="4">
    <source>
        <dbReference type="Google" id="ProtNLM"/>
    </source>
</evidence>
<dbReference type="Proteomes" id="UP000639772">
    <property type="component" value="Chromosome 11"/>
</dbReference>
<accession>A0A835UKQ7</accession>
<dbReference type="GO" id="GO:0006355">
    <property type="term" value="P:regulation of DNA-templated transcription"/>
    <property type="evidence" value="ECO:0007669"/>
    <property type="project" value="InterPro"/>
</dbReference>
<feature type="compositionally biased region" description="Acidic residues" evidence="1">
    <location>
        <begin position="504"/>
        <end position="514"/>
    </location>
</feature>
<comment type="caution">
    <text evidence="2">The sequence shown here is derived from an EMBL/GenBank/DDBJ whole genome shotgun (WGS) entry which is preliminary data.</text>
</comment>
<gene>
    <name evidence="2" type="ORF">HPP92_021432</name>
</gene>
<proteinExistence type="predicted"/>
<feature type="region of interest" description="Disordered" evidence="1">
    <location>
        <begin position="344"/>
        <end position="396"/>
    </location>
</feature>
<feature type="compositionally biased region" description="Polar residues" evidence="1">
    <location>
        <begin position="458"/>
        <end position="471"/>
    </location>
</feature>
<feature type="region of interest" description="Disordered" evidence="1">
    <location>
        <begin position="455"/>
        <end position="514"/>
    </location>
</feature>
<evidence type="ECO:0000256" key="1">
    <source>
        <dbReference type="SAM" id="MobiDB-lite"/>
    </source>
</evidence>
<feature type="compositionally biased region" description="Acidic residues" evidence="1">
    <location>
        <begin position="386"/>
        <end position="396"/>
    </location>
</feature>
<feature type="compositionally biased region" description="Polar residues" evidence="1">
    <location>
        <begin position="481"/>
        <end position="502"/>
    </location>
</feature>
<protein>
    <recommendedName>
        <fullName evidence="4">DDT domain-containing protein DDR4</fullName>
    </recommendedName>
</protein>
<dbReference type="PANTHER" id="PTHR14296:SF12">
    <property type="entry name" value="DDT DOMAIN-CONTAINING PROTEIN DDR4 ISOFORM X1"/>
    <property type="match status" value="1"/>
</dbReference>
<dbReference type="GO" id="GO:0031213">
    <property type="term" value="C:RSF complex"/>
    <property type="evidence" value="ECO:0007669"/>
    <property type="project" value="InterPro"/>
</dbReference>
<evidence type="ECO:0000313" key="2">
    <source>
        <dbReference type="EMBL" id="KAG0462956.1"/>
    </source>
</evidence>
<evidence type="ECO:0000313" key="3">
    <source>
        <dbReference type="Proteomes" id="UP000639772"/>
    </source>
</evidence>
<sequence length="514" mass="58049">MAERRRQGRGTGLDGINCKEETRKDLALDHSLTEKEGARIRLRQRWELASVLNFLGVFRLLIPDDLQVSAEEIETALITSNDDLGRIHIALLKGIPPVSKNMKDNDAWISCVCKKLAKWWTWVAEGENPVKADHGTEIQLYRKLEPTTRLLILKALCEVRAEQDDILRYVTDELKKGTGVDFFRKERIGISDSGSIYWYDGNPVIGHRLYKEIRKDYSKMKAKGKGHAQPAVFSQWETVATNLEEFREISEILSSSKIHGEAFVGETVKTKILPVLEGIEKKKERASKRKQRQILQLEGFLNYRVGATRSCRERRPVRYTFDEYDRTIDEAIIISQKPIKEVDESEYKQELGQGSPVSNGGMDSIYGRPGPESSPINDNGKKWDILSDDDHDDDYNDNEEINICDGNVEFDSDTGKTITRSNGKLVSGLRRSSRHAGAPNQSNFDAYYAATKKRLRQRPTQNAGYTANVISDSEDEKPTKSFKQTAAALSSSDEPSSATSIDGLQEESGEEESY</sequence>
<dbReference type="InterPro" id="IPR028938">
    <property type="entry name" value="Rsf1-like"/>
</dbReference>